<dbReference type="Proteomes" id="UP000193834">
    <property type="component" value="Unassembled WGS sequence"/>
</dbReference>
<evidence type="ECO:0000313" key="3">
    <source>
        <dbReference type="EMBL" id="SMG35660.1"/>
    </source>
</evidence>
<gene>
    <name evidence="3" type="ORF">SAMN06295960_2046</name>
</gene>
<dbReference type="GO" id="GO:0016301">
    <property type="term" value="F:kinase activity"/>
    <property type="evidence" value="ECO:0007669"/>
    <property type="project" value="UniProtKB-KW"/>
</dbReference>
<dbReference type="PROSITE" id="PS00107">
    <property type="entry name" value="PROTEIN_KINASE_ATP"/>
    <property type="match status" value="1"/>
</dbReference>
<name>A0A1X7K4E6_9BACL</name>
<dbReference type="Gene3D" id="3.90.1200.10">
    <property type="match status" value="1"/>
</dbReference>
<feature type="domain" description="Aminoglycoside phosphotransferase" evidence="2">
    <location>
        <begin position="27"/>
        <end position="242"/>
    </location>
</feature>
<dbReference type="EMBL" id="FXAZ01000002">
    <property type="protein sequence ID" value="SMG35660.1"/>
    <property type="molecule type" value="Genomic_DNA"/>
</dbReference>
<dbReference type="InterPro" id="IPR017441">
    <property type="entry name" value="Protein_kinase_ATP_BS"/>
</dbReference>
<dbReference type="InterPro" id="IPR011009">
    <property type="entry name" value="Kinase-like_dom_sf"/>
</dbReference>
<protein>
    <submittedName>
        <fullName evidence="3">Predicted kinase, aminoglycoside phosphotransferase (APT) family</fullName>
    </submittedName>
</protein>
<keyword evidence="1" id="KW-0547">Nucleotide-binding</keyword>
<dbReference type="InterPro" id="IPR002575">
    <property type="entry name" value="Aminoglycoside_PTrfase"/>
</dbReference>
<keyword evidence="1" id="KW-0067">ATP-binding</keyword>
<dbReference type="RefSeq" id="WP_217809688.1">
    <property type="nucleotide sequence ID" value="NZ_FXAZ01000002.1"/>
</dbReference>
<organism evidence="3 4">
    <name type="scientific">Paenibacillus aquistagni</name>
    <dbReference type="NCBI Taxonomy" id="1852522"/>
    <lineage>
        <taxon>Bacteria</taxon>
        <taxon>Bacillati</taxon>
        <taxon>Bacillota</taxon>
        <taxon>Bacilli</taxon>
        <taxon>Bacillales</taxon>
        <taxon>Paenibacillaceae</taxon>
        <taxon>Paenibacillus</taxon>
    </lineage>
</organism>
<evidence type="ECO:0000256" key="1">
    <source>
        <dbReference type="PROSITE-ProRule" id="PRU10141"/>
    </source>
</evidence>
<dbReference type="AlphaFoldDB" id="A0A1X7K4E6"/>
<reference evidence="3 4" key="1">
    <citation type="submission" date="2017-04" db="EMBL/GenBank/DDBJ databases">
        <authorList>
            <person name="Afonso C.L."/>
            <person name="Miller P.J."/>
            <person name="Scott M.A."/>
            <person name="Spackman E."/>
            <person name="Goraichik I."/>
            <person name="Dimitrov K.M."/>
            <person name="Suarez D.L."/>
            <person name="Swayne D.E."/>
        </authorList>
    </citation>
    <scope>NUCLEOTIDE SEQUENCE [LARGE SCALE GENOMIC DNA]</scope>
    <source>
        <strain evidence="3 4">11</strain>
    </source>
</reference>
<dbReference type="SUPFAM" id="SSF56112">
    <property type="entry name" value="Protein kinase-like (PK-like)"/>
    <property type="match status" value="1"/>
</dbReference>
<dbReference type="GO" id="GO:0005524">
    <property type="term" value="F:ATP binding"/>
    <property type="evidence" value="ECO:0007669"/>
    <property type="project" value="UniProtKB-UniRule"/>
</dbReference>
<dbReference type="PANTHER" id="PTHR21310:SF15">
    <property type="entry name" value="AMINOGLYCOSIDE PHOSPHOTRANSFERASE DOMAIN-CONTAINING PROTEIN"/>
    <property type="match status" value="1"/>
</dbReference>
<dbReference type="STRING" id="1852522.SAMN06295960_2046"/>
<evidence type="ECO:0000313" key="4">
    <source>
        <dbReference type="Proteomes" id="UP000193834"/>
    </source>
</evidence>
<evidence type="ECO:0000259" key="2">
    <source>
        <dbReference type="Pfam" id="PF01636"/>
    </source>
</evidence>
<feature type="binding site" evidence="1">
    <location>
        <position position="50"/>
    </location>
    <ligand>
        <name>ATP</name>
        <dbReference type="ChEBI" id="CHEBI:30616"/>
    </ligand>
</feature>
<sequence>MKELSTADVESLVQNKYQVNPLSLSYIGGGFYGRVFLVKLAVPPYEVIIKCYLQEGLHRKEQAQLALLAKHGTLLMPRIYEVHDHNAQIPFDALFMEYIDGVNAGGVREWPTESKLRVANEIVDNLIAYHQVVNPAGFGEIGGAHFEKDWRVYYKRHVEVTVNKARIMVETGKLPPQVYQIAVRAYKQYEEIFSIPVEQACLIHGDYNTWNILLHPDLTSVAAAIDPYKCSYADPELDLYQLNQANGKELGLLELYRAKRKLSPNAEVKMALYRLFTEIMHYYDADEVGTEPVLLAEAEQLAEEMERWSLISKG</sequence>
<proteinExistence type="predicted"/>
<keyword evidence="4" id="KW-1185">Reference proteome</keyword>
<accession>A0A1X7K4E6</accession>
<dbReference type="Pfam" id="PF01636">
    <property type="entry name" value="APH"/>
    <property type="match status" value="1"/>
</dbReference>
<dbReference type="PANTHER" id="PTHR21310">
    <property type="entry name" value="AMINOGLYCOSIDE PHOSPHOTRANSFERASE-RELATED-RELATED"/>
    <property type="match status" value="1"/>
</dbReference>
<dbReference type="InterPro" id="IPR051678">
    <property type="entry name" value="AGP_Transferase"/>
</dbReference>
<keyword evidence="3" id="KW-0418">Kinase</keyword>
<keyword evidence="3" id="KW-0808">Transferase</keyword>